<keyword evidence="3 6" id="KW-0812">Transmembrane</keyword>
<dbReference type="Pfam" id="PF00893">
    <property type="entry name" value="Multi_Drug_Res"/>
    <property type="match status" value="1"/>
</dbReference>
<comment type="similarity">
    <text evidence="6">Belongs to the drug/metabolite transporter (DMT) superfamily. Small multidrug resistance (SMR) (TC 2.A.7.1) family.</text>
</comment>
<comment type="caution">
    <text evidence="8">The sequence shown here is derived from an EMBL/GenBank/DDBJ whole genome shotgun (WGS) entry which is preliminary data.</text>
</comment>
<keyword evidence="5 7" id="KW-0472">Membrane</keyword>
<evidence type="ECO:0000256" key="7">
    <source>
        <dbReference type="SAM" id="Phobius"/>
    </source>
</evidence>
<proteinExistence type="inferred from homology"/>
<dbReference type="InterPro" id="IPR037185">
    <property type="entry name" value="EmrE-like"/>
</dbReference>
<dbReference type="InterPro" id="IPR045324">
    <property type="entry name" value="Small_multidrug_res"/>
</dbReference>
<dbReference type="GO" id="GO:0005886">
    <property type="term" value="C:plasma membrane"/>
    <property type="evidence" value="ECO:0007669"/>
    <property type="project" value="UniProtKB-SubCell"/>
</dbReference>
<keyword evidence="2" id="KW-1003">Cell membrane</keyword>
<evidence type="ECO:0000256" key="1">
    <source>
        <dbReference type="ARBA" id="ARBA00004651"/>
    </source>
</evidence>
<evidence type="ECO:0000313" key="9">
    <source>
        <dbReference type="Proteomes" id="UP000076490"/>
    </source>
</evidence>
<evidence type="ECO:0000256" key="6">
    <source>
        <dbReference type="RuleBase" id="RU003942"/>
    </source>
</evidence>
<protein>
    <submittedName>
        <fullName evidence="8">Ligand-binding protein SH3</fullName>
    </submittedName>
</protein>
<dbReference type="InterPro" id="IPR000390">
    <property type="entry name" value="Small_drug/metabolite_transptr"/>
</dbReference>
<evidence type="ECO:0000256" key="3">
    <source>
        <dbReference type="ARBA" id="ARBA00022692"/>
    </source>
</evidence>
<reference evidence="8 9" key="1">
    <citation type="submission" date="2016-01" db="EMBL/GenBank/DDBJ databases">
        <title>Whole genome sequencing of Bhargavaea cecembensis T14.</title>
        <authorList>
            <person name="Hong K.W."/>
        </authorList>
    </citation>
    <scope>NUCLEOTIDE SEQUENCE [LARGE SCALE GENOMIC DNA]</scope>
    <source>
        <strain evidence="8 9">T14</strain>
    </source>
</reference>
<feature type="transmembrane region" description="Helical" evidence="7">
    <location>
        <begin position="59"/>
        <end position="81"/>
    </location>
</feature>
<feature type="transmembrane region" description="Helical" evidence="7">
    <location>
        <begin position="29"/>
        <end position="47"/>
    </location>
</feature>
<dbReference type="OrthoDB" id="2168659at2"/>
<dbReference type="Proteomes" id="UP000076490">
    <property type="component" value="Unassembled WGS sequence"/>
</dbReference>
<dbReference type="PANTHER" id="PTHR30561:SF7">
    <property type="entry name" value="GUANIDINIUM EFFLUX SYSTEM SUBUNIT GDNC-RELATED"/>
    <property type="match status" value="1"/>
</dbReference>
<keyword evidence="4 7" id="KW-1133">Transmembrane helix</keyword>
<accession>A0A161SPS9</accession>
<evidence type="ECO:0000256" key="2">
    <source>
        <dbReference type="ARBA" id="ARBA00022475"/>
    </source>
</evidence>
<comment type="subcellular location">
    <subcellularLocation>
        <location evidence="1 6">Cell membrane</location>
        <topology evidence="1 6">Multi-pass membrane protein</topology>
    </subcellularLocation>
</comment>
<evidence type="ECO:0000313" key="8">
    <source>
        <dbReference type="EMBL" id="KZE40343.1"/>
    </source>
</evidence>
<organism evidence="8 9">
    <name type="scientific">Bhargavaea cecembensis</name>
    <dbReference type="NCBI Taxonomy" id="394098"/>
    <lineage>
        <taxon>Bacteria</taxon>
        <taxon>Bacillati</taxon>
        <taxon>Bacillota</taxon>
        <taxon>Bacilli</taxon>
        <taxon>Bacillales</taxon>
        <taxon>Caryophanaceae</taxon>
        <taxon>Bhargavaea</taxon>
    </lineage>
</organism>
<sequence length="113" mass="12609">MMNKAWFYVMLTCTFELLWVYGFSTADRWWHWALILGIIVVDFHFLAKACEQLPTGTVYAVFAAAGAVGTVVMDVYLFGGTMNGDKLFFILLLVAGVISLKMADGNEERKVNG</sequence>
<dbReference type="AlphaFoldDB" id="A0A161SPS9"/>
<name>A0A161SPS9_9BACL</name>
<feature type="transmembrane region" description="Helical" evidence="7">
    <location>
        <begin position="87"/>
        <end position="103"/>
    </location>
</feature>
<feature type="transmembrane region" description="Helical" evidence="7">
    <location>
        <begin position="5"/>
        <end position="23"/>
    </location>
</feature>
<dbReference type="GO" id="GO:0022857">
    <property type="term" value="F:transmembrane transporter activity"/>
    <property type="evidence" value="ECO:0007669"/>
    <property type="project" value="InterPro"/>
</dbReference>
<dbReference type="PANTHER" id="PTHR30561">
    <property type="entry name" value="SMR FAMILY PROTON-DEPENDENT DRUG EFFLUX TRANSPORTER SUGE"/>
    <property type="match status" value="1"/>
</dbReference>
<dbReference type="Gene3D" id="1.10.3730.20">
    <property type="match status" value="1"/>
</dbReference>
<evidence type="ECO:0000256" key="4">
    <source>
        <dbReference type="ARBA" id="ARBA00022989"/>
    </source>
</evidence>
<gene>
    <name evidence="8" type="ORF">AV656_01090</name>
</gene>
<dbReference type="EMBL" id="LQNT01000001">
    <property type="protein sequence ID" value="KZE40343.1"/>
    <property type="molecule type" value="Genomic_DNA"/>
</dbReference>
<evidence type="ECO:0000256" key="5">
    <source>
        <dbReference type="ARBA" id="ARBA00023136"/>
    </source>
</evidence>
<dbReference type="RefSeq" id="WP_063178867.1">
    <property type="nucleotide sequence ID" value="NZ_LQNT01000001.1"/>
</dbReference>
<dbReference type="SUPFAM" id="SSF103481">
    <property type="entry name" value="Multidrug resistance efflux transporter EmrE"/>
    <property type="match status" value="1"/>
</dbReference>